<gene>
    <name evidence="2" type="ORF">E2C01_072459</name>
</gene>
<sequence length="85" mass="9858">MFVTFGNGENIADELLGSVVHLVEAIYEEEHLTALQLLHEEFPKHRQTGREDRAQERLKVLSICVALVNISISFFFDLIKKLFHY</sequence>
<protein>
    <submittedName>
        <fullName evidence="2">Uncharacterized protein</fullName>
    </submittedName>
</protein>
<keyword evidence="3" id="KW-1185">Reference proteome</keyword>
<keyword evidence="1" id="KW-0472">Membrane</keyword>
<name>A0A5B7I7W1_PORTR</name>
<dbReference type="AlphaFoldDB" id="A0A5B7I7W1"/>
<proteinExistence type="predicted"/>
<comment type="caution">
    <text evidence="2">The sequence shown here is derived from an EMBL/GenBank/DDBJ whole genome shotgun (WGS) entry which is preliminary data.</text>
</comment>
<evidence type="ECO:0000313" key="3">
    <source>
        <dbReference type="Proteomes" id="UP000324222"/>
    </source>
</evidence>
<organism evidence="2 3">
    <name type="scientific">Portunus trituberculatus</name>
    <name type="common">Swimming crab</name>
    <name type="synonym">Neptunus trituberculatus</name>
    <dbReference type="NCBI Taxonomy" id="210409"/>
    <lineage>
        <taxon>Eukaryota</taxon>
        <taxon>Metazoa</taxon>
        <taxon>Ecdysozoa</taxon>
        <taxon>Arthropoda</taxon>
        <taxon>Crustacea</taxon>
        <taxon>Multicrustacea</taxon>
        <taxon>Malacostraca</taxon>
        <taxon>Eumalacostraca</taxon>
        <taxon>Eucarida</taxon>
        <taxon>Decapoda</taxon>
        <taxon>Pleocyemata</taxon>
        <taxon>Brachyura</taxon>
        <taxon>Eubrachyura</taxon>
        <taxon>Portunoidea</taxon>
        <taxon>Portunidae</taxon>
        <taxon>Portuninae</taxon>
        <taxon>Portunus</taxon>
    </lineage>
</organism>
<evidence type="ECO:0000313" key="2">
    <source>
        <dbReference type="EMBL" id="MPC77989.1"/>
    </source>
</evidence>
<evidence type="ECO:0000256" key="1">
    <source>
        <dbReference type="SAM" id="Phobius"/>
    </source>
</evidence>
<keyword evidence="1" id="KW-0812">Transmembrane</keyword>
<feature type="transmembrane region" description="Helical" evidence="1">
    <location>
        <begin position="60"/>
        <end position="79"/>
    </location>
</feature>
<dbReference type="EMBL" id="VSRR010047274">
    <property type="protein sequence ID" value="MPC77989.1"/>
    <property type="molecule type" value="Genomic_DNA"/>
</dbReference>
<reference evidence="2 3" key="1">
    <citation type="submission" date="2019-05" db="EMBL/GenBank/DDBJ databases">
        <title>Another draft genome of Portunus trituberculatus and its Hox gene families provides insights of decapod evolution.</title>
        <authorList>
            <person name="Jeong J.-H."/>
            <person name="Song I."/>
            <person name="Kim S."/>
            <person name="Choi T."/>
            <person name="Kim D."/>
            <person name="Ryu S."/>
            <person name="Kim W."/>
        </authorList>
    </citation>
    <scope>NUCLEOTIDE SEQUENCE [LARGE SCALE GENOMIC DNA]</scope>
    <source>
        <tissue evidence="2">Muscle</tissue>
    </source>
</reference>
<dbReference type="Proteomes" id="UP000324222">
    <property type="component" value="Unassembled WGS sequence"/>
</dbReference>
<accession>A0A5B7I7W1</accession>
<keyword evidence="1" id="KW-1133">Transmembrane helix</keyword>